<dbReference type="RefSeq" id="WP_284190985.1">
    <property type="nucleotide sequence ID" value="NZ_BSPW01000019.1"/>
</dbReference>
<protein>
    <recommendedName>
        <fullName evidence="1">DUF4123 domain-containing protein</fullName>
    </recommendedName>
</protein>
<gene>
    <name evidence="2" type="ORF">GCM10007938_08410</name>
</gene>
<organism evidence="2 3">
    <name type="scientific">Vibrio zhanjiangensis</name>
    <dbReference type="NCBI Taxonomy" id="1046128"/>
    <lineage>
        <taxon>Bacteria</taxon>
        <taxon>Pseudomonadati</taxon>
        <taxon>Pseudomonadota</taxon>
        <taxon>Gammaproteobacteria</taxon>
        <taxon>Vibrionales</taxon>
        <taxon>Vibrionaceae</taxon>
        <taxon>Vibrio</taxon>
    </lineage>
</organism>
<proteinExistence type="predicted"/>
<accession>A0ABQ6EVN9</accession>
<dbReference type="Pfam" id="PF13503">
    <property type="entry name" value="DUF4123"/>
    <property type="match status" value="1"/>
</dbReference>
<dbReference type="EMBL" id="BSPW01000019">
    <property type="protein sequence ID" value="GLT17064.1"/>
    <property type="molecule type" value="Genomic_DNA"/>
</dbReference>
<keyword evidence="3" id="KW-1185">Reference proteome</keyword>
<evidence type="ECO:0000259" key="1">
    <source>
        <dbReference type="Pfam" id="PF13503"/>
    </source>
</evidence>
<comment type="caution">
    <text evidence="2">The sequence shown here is derived from an EMBL/GenBank/DDBJ whole genome shotgun (WGS) entry which is preliminary data.</text>
</comment>
<evidence type="ECO:0000313" key="2">
    <source>
        <dbReference type="EMBL" id="GLT17064.1"/>
    </source>
</evidence>
<dbReference type="InterPro" id="IPR025391">
    <property type="entry name" value="DUF4123"/>
</dbReference>
<evidence type="ECO:0000313" key="3">
    <source>
        <dbReference type="Proteomes" id="UP001157138"/>
    </source>
</evidence>
<sequence length="197" mass="22163">MSNTQLTTQWRIQSDSVPHLVEGQSVYAIIEPQLWPDWRATLSAYIEPLDVQPLMAGTRLSHLPNGPMFIPLNNLQEALQACVEEMSASPCGCLVWSPNTIATEAVATSLRQRLFMPTGSGETLFRYYEPRALLPLMASLSDDARKALFPLLSRLQWHDGTWMSVSLNAPVTPTQPIEPWTLSQEQLSTMQRIAQQW</sequence>
<dbReference type="Proteomes" id="UP001157138">
    <property type="component" value="Unassembled WGS sequence"/>
</dbReference>
<reference evidence="3" key="1">
    <citation type="journal article" date="2019" name="Int. J. Syst. Evol. Microbiol.">
        <title>The Global Catalogue of Microorganisms (GCM) 10K type strain sequencing project: providing services to taxonomists for standard genome sequencing and annotation.</title>
        <authorList>
            <consortium name="The Broad Institute Genomics Platform"/>
            <consortium name="The Broad Institute Genome Sequencing Center for Infectious Disease"/>
            <person name="Wu L."/>
            <person name="Ma J."/>
        </authorList>
    </citation>
    <scope>NUCLEOTIDE SEQUENCE [LARGE SCALE GENOMIC DNA]</scope>
    <source>
        <strain evidence="3">NBRC 108723</strain>
    </source>
</reference>
<name>A0ABQ6EVN9_9VIBR</name>
<feature type="domain" description="DUF4123" evidence="1">
    <location>
        <begin position="26"/>
        <end position="146"/>
    </location>
</feature>